<dbReference type="AlphaFoldDB" id="A0A484N6L5"/>
<organism evidence="9 10">
    <name type="scientific">Cuscuta campestris</name>
    <dbReference type="NCBI Taxonomy" id="132261"/>
    <lineage>
        <taxon>Eukaryota</taxon>
        <taxon>Viridiplantae</taxon>
        <taxon>Streptophyta</taxon>
        <taxon>Embryophyta</taxon>
        <taxon>Tracheophyta</taxon>
        <taxon>Spermatophyta</taxon>
        <taxon>Magnoliopsida</taxon>
        <taxon>eudicotyledons</taxon>
        <taxon>Gunneridae</taxon>
        <taxon>Pentapetalae</taxon>
        <taxon>asterids</taxon>
        <taxon>lamiids</taxon>
        <taxon>Solanales</taxon>
        <taxon>Convolvulaceae</taxon>
        <taxon>Cuscuteae</taxon>
        <taxon>Cuscuta</taxon>
        <taxon>Cuscuta subgen. Grammica</taxon>
        <taxon>Cuscuta sect. Cleistogrammica</taxon>
    </lineage>
</organism>
<accession>A0A484N6L5</accession>
<evidence type="ECO:0000256" key="7">
    <source>
        <dbReference type="RuleBase" id="RU000540"/>
    </source>
</evidence>
<evidence type="ECO:0000313" key="10">
    <source>
        <dbReference type="Proteomes" id="UP000595140"/>
    </source>
</evidence>
<comment type="subcellular location">
    <subcellularLocation>
        <location evidence="7">Lipid droplet</location>
    </subcellularLocation>
    <subcellularLocation>
        <location evidence="7">Membrane</location>
        <topology evidence="7">Multi-pass membrane protein</topology>
    </subcellularLocation>
</comment>
<feature type="transmembrane region" description="Helical" evidence="8">
    <location>
        <begin position="38"/>
        <end position="56"/>
    </location>
</feature>
<protein>
    <recommendedName>
        <fullName evidence="7">Oleosin</fullName>
    </recommendedName>
</protein>
<dbReference type="PANTHER" id="PTHR33203">
    <property type="entry name" value="OLEOSIN"/>
    <property type="match status" value="1"/>
</dbReference>
<dbReference type="OrthoDB" id="1929188at2759"/>
<evidence type="ECO:0000256" key="5">
    <source>
        <dbReference type="ARBA" id="ARBA00022989"/>
    </source>
</evidence>
<dbReference type="Proteomes" id="UP000595140">
    <property type="component" value="Unassembled WGS sequence"/>
</dbReference>
<evidence type="ECO:0000256" key="2">
    <source>
        <dbReference type="ARBA" id="ARBA00010858"/>
    </source>
</evidence>
<dbReference type="GO" id="GO:0019915">
    <property type="term" value="P:lipid storage"/>
    <property type="evidence" value="ECO:0007669"/>
    <property type="project" value="TreeGrafter"/>
</dbReference>
<keyword evidence="5 8" id="KW-1133">Transmembrane helix</keyword>
<dbReference type="PANTHER" id="PTHR33203:SF44">
    <property type="entry name" value="OLEOSIN 20.3 KDA"/>
    <property type="match status" value="1"/>
</dbReference>
<dbReference type="Pfam" id="PF01277">
    <property type="entry name" value="Oleosin"/>
    <property type="match status" value="1"/>
</dbReference>
<keyword evidence="4 8" id="KW-0812">Transmembrane</keyword>
<keyword evidence="10" id="KW-1185">Reference proteome</keyword>
<evidence type="ECO:0000313" key="9">
    <source>
        <dbReference type="EMBL" id="VFQ95624.1"/>
    </source>
</evidence>
<evidence type="ECO:0000256" key="4">
    <source>
        <dbReference type="ARBA" id="ARBA00022692"/>
    </source>
</evidence>
<sequence>MAENTFRGSSEGYAANAMNTVKDYMGMNNNSPATKDPTTQQIIAAAALFTVGAALLGLSGLTFAGTIIGIAVATPLFVLFSPIIIPAALSIALAVTGVVASGAFGITALSSLYWLARYMRRMRGPAREQLEHAMWRVQEHPGWQKISS</sequence>
<dbReference type="EMBL" id="OOIL02005600">
    <property type="protein sequence ID" value="VFQ95624.1"/>
    <property type="molecule type" value="Genomic_DNA"/>
</dbReference>
<comment type="similarity">
    <text evidence="2 7">Belongs to the oleosin family.</text>
</comment>
<feature type="transmembrane region" description="Helical" evidence="8">
    <location>
        <begin position="63"/>
        <end position="85"/>
    </location>
</feature>
<feature type="transmembrane region" description="Helical" evidence="8">
    <location>
        <begin position="91"/>
        <end position="115"/>
    </location>
</feature>
<proteinExistence type="inferred from homology"/>
<evidence type="ECO:0000256" key="3">
    <source>
        <dbReference type="ARBA" id="ARBA00022677"/>
    </source>
</evidence>
<evidence type="ECO:0000256" key="6">
    <source>
        <dbReference type="ARBA" id="ARBA00023136"/>
    </source>
</evidence>
<dbReference type="InterPro" id="IPR000136">
    <property type="entry name" value="Oleosin"/>
</dbReference>
<dbReference type="GO" id="GO:0010344">
    <property type="term" value="P:seed oilbody biogenesis"/>
    <property type="evidence" value="ECO:0007669"/>
    <property type="project" value="TreeGrafter"/>
</dbReference>
<evidence type="ECO:0000256" key="8">
    <source>
        <dbReference type="SAM" id="Phobius"/>
    </source>
</evidence>
<dbReference type="GO" id="GO:0012511">
    <property type="term" value="C:monolayer-surrounded lipid storage body"/>
    <property type="evidence" value="ECO:0007669"/>
    <property type="project" value="InterPro"/>
</dbReference>
<comment type="function">
    <text evidence="1">May have a structural role to stabilize the lipid body during desiccation of the seed by preventing coalescence of the oil. Probably interacts with both lipid and phospholipid moieties of lipid bodies. May also provide recognition signals for specific lipase anchorage in lipolysis during seedling growth.</text>
</comment>
<keyword evidence="3 7" id="KW-0551">Lipid droplet</keyword>
<dbReference type="GO" id="GO:0050826">
    <property type="term" value="P:response to freezing"/>
    <property type="evidence" value="ECO:0007669"/>
    <property type="project" value="TreeGrafter"/>
</dbReference>
<reference evidence="9 10" key="1">
    <citation type="submission" date="2018-04" db="EMBL/GenBank/DDBJ databases">
        <authorList>
            <person name="Vogel A."/>
        </authorList>
    </citation>
    <scope>NUCLEOTIDE SEQUENCE [LARGE SCALE GENOMIC DNA]</scope>
</reference>
<dbReference type="PROSITE" id="PS00811">
    <property type="entry name" value="OLEOSINS"/>
    <property type="match status" value="1"/>
</dbReference>
<gene>
    <name evidence="9" type="ORF">CCAM_LOCUS37400</name>
</gene>
<dbReference type="GO" id="GO:0016020">
    <property type="term" value="C:membrane"/>
    <property type="evidence" value="ECO:0007669"/>
    <property type="project" value="UniProtKB-SubCell"/>
</dbReference>
<keyword evidence="6 8" id="KW-0472">Membrane</keyword>
<evidence type="ECO:0000256" key="1">
    <source>
        <dbReference type="ARBA" id="ARBA00002582"/>
    </source>
</evidence>
<name>A0A484N6L5_9ASTE</name>